<name>A0ABN6D4B7_9BURK</name>
<dbReference type="InterPro" id="IPR043131">
    <property type="entry name" value="BCAT-like_N"/>
</dbReference>
<dbReference type="Pfam" id="PF01063">
    <property type="entry name" value="Aminotran_4"/>
    <property type="match status" value="1"/>
</dbReference>
<dbReference type="InterPro" id="IPR015890">
    <property type="entry name" value="Chorismate_C"/>
</dbReference>
<evidence type="ECO:0000259" key="1">
    <source>
        <dbReference type="Pfam" id="PF00425"/>
    </source>
</evidence>
<dbReference type="PRINTS" id="PR00095">
    <property type="entry name" value="ANTSNTHASEI"/>
</dbReference>
<evidence type="ECO:0000313" key="2">
    <source>
        <dbReference type="EMBL" id="BCO26825.1"/>
    </source>
</evidence>
<dbReference type="InterPro" id="IPR005802">
    <property type="entry name" value="ADC_synth_comp_1"/>
</dbReference>
<dbReference type="Pfam" id="PF00425">
    <property type="entry name" value="Chorismate_bind"/>
    <property type="match status" value="1"/>
</dbReference>
<dbReference type="SUPFAM" id="SSF56322">
    <property type="entry name" value="ADC synthase"/>
    <property type="match status" value="1"/>
</dbReference>
<keyword evidence="3" id="KW-1185">Reference proteome</keyword>
<dbReference type="Gene3D" id="3.60.120.10">
    <property type="entry name" value="Anthranilate synthase"/>
    <property type="match status" value="1"/>
</dbReference>
<dbReference type="InterPro" id="IPR005801">
    <property type="entry name" value="ADC_synthase"/>
</dbReference>
<dbReference type="Gene3D" id="3.20.10.10">
    <property type="entry name" value="D-amino Acid Aminotransferase, subunit A, domain 2"/>
    <property type="match status" value="1"/>
</dbReference>
<dbReference type="InterPro" id="IPR036038">
    <property type="entry name" value="Aminotransferase-like"/>
</dbReference>
<dbReference type="Proteomes" id="UP000824366">
    <property type="component" value="Chromosome"/>
</dbReference>
<dbReference type="SUPFAM" id="SSF56752">
    <property type="entry name" value="D-aminoacid aminotransferase-like PLP-dependent enzymes"/>
    <property type="match status" value="1"/>
</dbReference>
<dbReference type="RefSeq" id="WP_223910877.1">
    <property type="nucleotide sequence ID" value="NZ_AP024238.1"/>
</dbReference>
<feature type="domain" description="Chorismate-utilising enzyme C-terminal" evidence="1">
    <location>
        <begin position="110"/>
        <end position="369"/>
    </location>
</feature>
<dbReference type="NCBIfam" id="TIGR00553">
    <property type="entry name" value="pabB"/>
    <property type="match status" value="1"/>
</dbReference>
<dbReference type="EMBL" id="AP024238">
    <property type="protein sequence ID" value="BCO26825.1"/>
    <property type="molecule type" value="Genomic_DNA"/>
</dbReference>
<dbReference type="Gene3D" id="3.30.470.10">
    <property type="match status" value="1"/>
</dbReference>
<gene>
    <name evidence="2" type="ORF">MIZ03_1711</name>
</gene>
<sequence>MQVLIDFCDPHGGGSTLRCAFDAPLQTLVAQTLAEVKPLLDQVSALSQQGFWCVGYLRYEAAPAFDAALAVHQADGPLAWFGVYPQALPWPDETSAQETTQVSWRNTLSRADFEAHMAHIHQAIAAGEFYQVNYTAPLTGEFTGSPLELFSRLQRAQPQGYAAYFDTGLEQLLSVSPELFFDWQPGADRHSGQILTRPMKGTAPRGNSPAEDAALAQAMQASPKERAENVMIVDLLRNDLSRIAEPFSVKVPELFKVQTLPTVFQMVSDVTAHTRPGIRLTDVFTALFPCGSITGAPKVQAMRTLQTLEPEPRGVYCGTIGVVRPGGHATFNVAIRTVTLRGPAARCGIGSGITFDASAAAEWQEWQHKRAFLDRASTGFELLETLRLERGEFINLIAHLARLKRAARHFGYVFDENSIQAALQALRAEVDTDHNVWRVRLLLAANGQVQAEKFIHNQLLAPVLIAQAATPFEATKSEFTRFKTTRRAHYEAFAPTNPEVFDTLLYNVQGELTECTRGNIALKLDGQWLTPALHCGLLDGVGREMALQQGRLREAVIRLEDLPRVQAVAFVNSLRGWVQARLITPITS</sequence>
<dbReference type="PANTHER" id="PTHR11236">
    <property type="entry name" value="AMINOBENZOATE/ANTHRANILATE SYNTHASE"/>
    <property type="match status" value="1"/>
</dbReference>
<dbReference type="PANTHER" id="PTHR11236:SF50">
    <property type="entry name" value="AMINODEOXYCHORISMATE SYNTHASE COMPONENT 1"/>
    <property type="match status" value="1"/>
</dbReference>
<evidence type="ECO:0000313" key="3">
    <source>
        <dbReference type="Proteomes" id="UP000824366"/>
    </source>
</evidence>
<dbReference type="InterPro" id="IPR001544">
    <property type="entry name" value="Aminotrans_IV"/>
</dbReference>
<proteinExistence type="predicted"/>
<reference evidence="2 3" key="1">
    <citation type="journal article" date="2021" name="Microbiol. Spectr.">
        <title>A Single Bacterium Capable of Oxidation and Reduction of Iron at Circumneutral pH.</title>
        <authorList>
            <person name="Kato S."/>
            <person name="Ohkuma M."/>
        </authorList>
    </citation>
    <scope>NUCLEOTIDE SEQUENCE [LARGE SCALE GENOMIC DNA]</scope>
    <source>
        <strain evidence="2 3">MIZ03</strain>
    </source>
</reference>
<organism evidence="2 3">
    <name type="scientific">Rhodoferax lithotrophicus</name>
    <dbReference type="NCBI Taxonomy" id="2798804"/>
    <lineage>
        <taxon>Bacteria</taxon>
        <taxon>Pseudomonadati</taxon>
        <taxon>Pseudomonadota</taxon>
        <taxon>Betaproteobacteria</taxon>
        <taxon>Burkholderiales</taxon>
        <taxon>Comamonadaceae</taxon>
        <taxon>Rhodoferax</taxon>
    </lineage>
</organism>
<dbReference type="InterPro" id="IPR043132">
    <property type="entry name" value="BCAT-like_C"/>
</dbReference>
<dbReference type="InterPro" id="IPR019999">
    <property type="entry name" value="Anth_synth_I-like"/>
</dbReference>
<accession>A0ABN6D4B7</accession>
<protein>
    <submittedName>
        <fullName evidence="2">Isochorismate synthase MenF</fullName>
    </submittedName>
</protein>